<dbReference type="PANTHER" id="PTHR36114:SF1">
    <property type="entry name" value="16.7 KDA PROTEIN IN WHIE LOCUS"/>
    <property type="match status" value="1"/>
</dbReference>
<dbReference type="InterPro" id="IPR011051">
    <property type="entry name" value="RmlC_Cupin_sf"/>
</dbReference>
<dbReference type="Pfam" id="PF07883">
    <property type="entry name" value="Cupin_2"/>
    <property type="match status" value="1"/>
</dbReference>
<sequence>MTQPQTRPRILPAAASAPFETRERCAIRELLNDPAEPETSLAEARVPPGVTTELHALDVAERYIVTEGAGEIELAGAWSPLAAGDAALIPAGTPQRARNPGPGDLVFLCLCTPRFRPEGYTPLDPA</sequence>
<dbReference type="Proteomes" id="UP000199118">
    <property type="component" value="Unassembled WGS sequence"/>
</dbReference>
<organism evidence="2 3">
    <name type="scientific">Albimonas donghaensis</name>
    <dbReference type="NCBI Taxonomy" id="356660"/>
    <lineage>
        <taxon>Bacteria</taxon>
        <taxon>Pseudomonadati</taxon>
        <taxon>Pseudomonadota</taxon>
        <taxon>Alphaproteobacteria</taxon>
        <taxon>Rhodobacterales</taxon>
        <taxon>Paracoccaceae</taxon>
        <taxon>Albimonas</taxon>
    </lineage>
</organism>
<evidence type="ECO:0000313" key="2">
    <source>
        <dbReference type="EMBL" id="SDX09916.1"/>
    </source>
</evidence>
<dbReference type="SUPFAM" id="SSF51182">
    <property type="entry name" value="RmlC-like cupins"/>
    <property type="match status" value="1"/>
</dbReference>
<evidence type="ECO:0000259" key="1">
    <source>
        <dbReference type="Pfam" id="PF07883"/>
    </source>
</evidence>
<dbReference type="AlphaFoldDB" id="A0A1H2YXQ6"/>
<dbReference type="STRING" id="356660.SAMN05444336_103297"/>
<dbReference type="CDD" id="cd02214">
    <property type="entry name" value="cupin_MJ1618"/>
    <property type="match status" value="1"/>
</dbReference>
<dbReference type="InterPro" id="IPR052044">
    <property type="entry name" value="PKS_Associated_Protein"/>
</dbReference>
<name>A0A1H2YXQ6_9RHOB</name>
<protein>
    <submittedName>
        <fullName evidence="2">Cupin domain-containing protein</fullName>
    </submittedName>
</protein>
<evidence type="ECO:0000313" key="3">
    <source>
        <dbReference type="Proteomes" id="UP000199118"/>
    </source>
</evidence>
<dbReference type="InterPro" id="IPR013096">
    <property type="entry name" value="Cupin_2"/>
</dbReference>
<dbReference type="OrthoDB" id="7870362at2"/>
<accession>A0A1H2YXQ6</accession>
<reference evidence="2 3" key="1">
    <citation type="submission" date="2016-10" db="EMBL/GenBank/DDBJ databases">
        <authorList>
            <person name="de Groot N.N."/>
        </authorList>
    </citation>
    <scope>NUCLEOTIDE SEQUENCE [LARGE SCALE GENOMIC DNA]</scope>
    <source>
        <strain evidence="2 3">DSM 17890</strain>
    </source>
</reference>
<feature type="domain" description="Cupin type-2" evidence="1">
    <location>
        <begin position="44"/>
        <end position="110"/>
    </location>
</feature>
<proteinExistence type="predicted"/>
<dbReference type="RefSeq" id="WP_092681621.1">
    <property type="nucleotide sequence ID" value="NZ_FNMZ01000003.1"/>
</dbReference>
<gene>
    <name evidence="2" type="ORF">SAMN05444336_103297</name>
</gene>
<dbReference type="InterPro" id="IPR014710">
    <property type="entry name" value="RmlC-like_jellyroll"/>
</dbReference>
<dbReference type="PANTHER" id="PTHR36114">
    <property type="entry name" value="16.7 KDA PROTEIN IN WHIE LOCUS"/>
    <property type="match status" value="1"/>
</dbReference>
<keyword evidence="3" id="KW-1185">Reference proteome</keyword>
<dbReference type="Gene3D" id="2.60.120.10">
    <property type="entry name" value="Jelly Rolls"/>
    <property type="match status" value="1"/>
</dbReference>
<dbReference type="EMBL" id="FNMZ01000003">
    <property type="protein sequence ID" value="SDX09916.1"/>
    <property type="molecule type" value="Genomic_DNA"/>
</dbReference>